<evidence type="ECO:0000256" key="3">
    <source>
        <dbReference type="ARBA" id="ARBA00022692"/>
    </source>
</evidence>
<dbReference type="InterPro" id="IPR018503">
    <property type="entry name" value="Tetraspanin_CS"/>
</dbReference>
<comment type="subcellular location">
    <subcellularLocation>
        <location evidence="1 7">Membrane</location>
        <topology evidence="1 7">Multi-pass membrane protein</topology>
    </subcellularLocation>
</comment>
<evidence type="ECO:0000256" key="7">
    <source>
        <dbReference type="RuleBase" id="RU361218"/>
    </source>
</evidence>
<dbReference type="PROSITE" id="PS51257">
    <property type="entry name" value="PROKAR_LIPOPROTEIN"/>
    <property type="match status" value="1"/>
</dbReference>
<dbReference type="PROSITE" id="PS00421">
    <property type="entry name" value="TM4_1"/>
    <property type="match status" value="1"/>
</dbReference>
<dbReference type="InterPro" id="IPR008952">
    <property type="entry name" value="Tetraspanin_EC2_sf"/>
</dbReference>
<dbReference type="RefSeq" id="NP_001279974.1">
    <property type="nucleotide sequence ID" value="NM_001293045.1"/>
</dbReference>
<dbReference type="OrthoDB" id="432835at2759"/>
<dbReference type="GeneTree" id="ENSGT00940000159669"/>
<dbReference type="PIRSF" id="PIRSF002419">
    <property type="entry name" value="Tetraspanin"/>
    <property type="match status" value="1"/>
</dbReference>
<comment type="similarity">
    <text evidence="2 7">Belongs to the tetraspanin (TM4SF) family.</text>
</comment>
<evidence type="ECO:0000256" key="5">
    <source>
        <dbReference type="ARBA" id="ARBA00023136"/>
    </source>
</evidence>
<dbReference type="Pfam" id="PF00335">
    <property type="entry name" value="Tetraspanin"/>
    <property type="match status" value="1"/>
</dbReference>
<feature type="transmembrane region" description="Helical" evidence="7">
    <location>
        <begin position="81"/>
        <end position="106"/>
    </location>
</feature>
<name>K4FY32_CALMI</name>
<evidence type="ECO:0000256" key="2">
    <source>
        <dbReference type="ARBA" id="ARBA00006840"/>
    </source>
</evidence>
<dbReference type="Ensembl" id="ENSCMIT00000022424.1">
    <property type="protein sequence ID" value="ENSCMIP00000022037.1"/>
    <property type="gene ID" value="ENSCMIG00000009993.1"/>
</dbReference>
<dbReference type="KEGG" id="cmk:103183871"/>
<keyword evidence="5 7" id="KW-0472">Membrane</keyword>
<reference evidence="9" key="5">
    <citation type="submission" date="2025-05" db="UniProtKB">
        <authorList>
            <consortium name="Ensembl"/>
        </authorList>
    </citation>
    <scope>IDENTIFICATION</scope>
</reference>
<reference evidence="8" key="3">
    <citation type="journal article" date="2012" name="PLoS ONE">
        <title>Sequencing and Analysis of Full-Length cDNAs, 5'-ESTs and 3'-ESTs from a Cartilaginous Fish, the Elephant Shark (Callorhinchus milii).</title>
        <authorList>
            <person name="Tan Y.Y."/>
            <person name="Kodzius R."/>
            <person name="Tay B.H."/>
            <person name="Tay A."/>
            <person name="Brenner S."/>
            <person name="Venkatesh B."/>
        </authorList>
    </citation>
    <scope>NUCLEOTIDE SEQUENCE</scope>
    <source>
        <tissue evidence="8">Intestine</tissue>
    </source>
</reference>
<evidence type="ECO:0000256" key="1">
    <source>
        <dbReference type="ARBA" id="ARBA00004141"/>
    </source>
</evidence>
<dbReference type="PANTHER" id="PTHR19282">
    <property type="entry name" value="TETRASPANIN"/>
    <property type="match status" value="1"/>
</dbReference>
<organism evidence="8">
    <name type="scientific">Callorhinchus milii</name>
    <name type="common">Ghost shark</name>
    <dbReference type="NCBI Taxonomy" id="7868"/>
    <lineage>
        <taxon>Eukaryota</taxon>
        <taxon>Metazoa</taxon>
        <taxon>Chordata</taxon>
        <taxon>Craniata</taxon>
        <taxon>Vertebrata</taxon>
        <taxon>Chondrichthyes</taxon>
        <taxon>Holocephali</taxon>
        <taxon>Chimaeriformes</taxon>
        <taxon>Callorhinchidae</taxon>
        <taxon>Callorhinchus</taxon>
    </lineage>
</organism>
<evidence type="ECO:0000256" key="6">
    <source>
        <dbReference type="PIRSR" id="PIRSR002419-1"/>
    </source>
</evidence>
<evidence type="ECO:0000256" key="4">
    <source>
        <dbReference type="ARBA" id="ARBA00022989"/>
    </source>
</evidence>
<reference evidence="10" key="1">
    <citation type="journal article" date="2006" name="Science">
        <title>Ancient noncoding elements conserved in the human genome.</title>
        <authorList>
            <person name="Venkatesh B."/>
            <person name="Kirkness E.F."/>
            <person name="Loh Y.H."/>
            <person name="Halpern A.L."/>
            <person name="Lee A.P."/>
            <person name="Johnson J."/>
            <person name="Dandona N."/>
            <person name="Viswanathan L.D."/>
            <person name="Tay A."/>
            <person name="Venter J.C."/>
            <person name="Strausberg R.L."/>
            <person name="Brenner S."/>
        </authorList>
    </citation>
    <scope>NUCLEOTIDE SEQUENCE [LARGE SCALE GENOMIC DNA]</scope>
</reference>
<accession>K4FY32</accession>
<feature type="disulfide bond" evidence="6">
    <location>
        <begin position="147"/>
        <end position="164"/>
    </location>
</feature>
<keyword evidence="3 7" id="KW-0812">Transmembrane</keyword>
<gene>
    <name evidence="9" type="primary">cd53</name>
</gene>
<reference evidence="10" key="2">
    <citation type="journal article" date="2007" name="PLoS Biol.">
        <title>Survey sequencing and comparative analysis of the elephant shark (Callorhinchus milii) genome.</title>
        <authorList>
            <person name="Venkatesh B."/>
            <person name="Kirkness E.F."/>
            <person name="Loh Y.H."/>
            <person name="Halpern A.L."/>
            <person name="Lee A.P."/>
            <person name="Johnson J."/>
            <person name="Dandona N."/>
            <person name="Viswanathan L.D."/>
            <person name="Tay A."/>
            <person name="Venter J.C."/>
            <person name="Strausberg R.L."/>
            <person name="Brenner S."/>
        </authorList>
    </citation>
    <scope>NUCLEOTIDE SEQUENCE [LARGE SCALE GENOMIC DNA]</scope>
</reference>
<sequence>MAEGCLKVLKYILFAFNFIFWLLGCVILGLGIYLLVANNFGALFPSLPSLSIANVLIIVGSVTMVVAFVGYMGAIKENKCLLLSFFILLLLILMVEVVVAIMLFFYEIQIDEYVQRDMRDGLKKLEKANNTGLSDAWNQIQSQLKCCGVVNHTDWGRNVPASCCLDNKNPCTDFVKEGCYEKFRNWFDGNFLLVGIIIICVSIIQVLGMSFAMTMYCQISSNYKCN</sequence>
<proteinExistence type="evidence at transcript level"/>
<evidence type="ECO:0000313" key="9">
    <source>
        <dbReference type="Ensembl" id="ENSCMIP00000022037.1"/>
    </source>
</evidence>
<dbReference type="OMA" id="IQSFLHC"/>
<feature type="transmembrane region" description="Helical" evidence="7">
    <location>
        <begin position="55"/>
        <end position="74"/>
    </location>
</feature>
<keyword evidence="6" id="KW-1015">Disulfide bond</keyword>
<dbReference type="AlphaFoldDB" id="K4FY32"/>
<feature type="disulfide bond" evidence="6">
    <location>
        <begin position="146"/>
        <end position="179"/>
    </location>
</feature>
<dbReference type="CTD" id="963"/>
<dbReference type="InterPro" id="IPR018499">
    <property type="entry name" value="Tetraspanin/Peripherin"/>
</dbReference>
<evidence type="ECO:0000313" key="10">
    <source>
        <dbReference type="Proteomes" id="UP000314986"/>
    </source>
</evidence>
<keyword evidence="4 7" id="KW-1133">Transmembrane helix</keyword>
<dbReference type="STRING" id="7868.ENSCMIP00000022037"/>
<keyword evidence="10" id="KW-1185">Reference proteome</keyword>
<evidence type="ECO:0000313" key="8">
    <source>
        <dbReference type="EMBL" id="AFK10882.1"/>
    </source>
</evidence>
<reference evidence="10" key="4">
    <citation type="journal article" date="2014" name="Nature">
        <title>Elephant shark genome provides unique insights into gnathostome evolution.</title>
        <authorList>
            <consortium name="International Elephant Shark Genome Sequencing Consortium"/>
            <person name="Venkatesh B."/>
            <person name="Lee A.P."/>
            <person name="Ravi V."/>
            <person name="Maurya A.K."/>
            <person name="Lian M.M."/>
            <person name="Swann J.B."/>
            <person name="Ohta Y."/>
            <person name="Flajnik M.F."/>
            <person name="Sutoh Y."/>
            <person name="Kasahara M."/>
            <person name="Hoon S."/>
            <person name="Gangu V."/>
            <person name="Roy S.W."/>
            <person name="Irimia M."/>
            <person name="Korzh V."/>
            <person name="Kondrychyn I."/>
            <person name="Lim Z.W."/>
            <person name="Tay B.H."/>
            <person name="Tohari S."/>
            <person name="Kong K.W."/>
            <person name="Ho S."/>
            <person name="Lorente-Galdos B."/>
            <person name="Quilez J."/>
            <person name="Marques-Bonet T."/>
            <person name="Raney B.J."/>
            <person name="Ingham P.W."/>
            <person name="Tay A."/>
            <person name="Hillier L.W."/>
            <person name="Minx P."/>
            <person name="Boehm T."/>
            <person name="Wilson R.K."/>
            <person name="Brenner S."/>
            <person name="Warren W.C."/>
        </authorList>
    </citation>
    <scope>NUCLEOTIDE SEQUENCE [LARGE SCALE GENOMIC DNA]</scope>
</reference>
<protein>
    <recommendedName>
        <fullName evidence="7">Tetraspanin</fullName>
    </recommendedName>
</protein>
<dbReference type="PRINTS" id="PR00259">
    <property type="entry name" value="TMFOUR"/>
</dbReference>
<dbReference type="EMBL" id="JX052654">
    <property type="protein sequence ID" value="AFK10882.1"/>
    <property type="molecule type" value="mRNA"/>
</dbReference>
<feature type="transmembrane region" description="Helical" evidence="7">
    <location>
        <begin position="12"/>
        <end position="35"/>
    </location>
</feature>
<feature type="transmembrane region" description="Helical" evidence="7">
    <location>
        <begin position="191"/>
        <end position="216"/>
    </location>
</feature>
<dbReference type="InterPro" id="IPR000301">
    <property type="entry name" value="Tetraspanin_animals"/>
</dbReference>
<dbReference type="RefSeq" id="XP_007899786.1">
    <property type="nucleotide sequence ID" value="XM_007901595.2"/>
</dbReference>
<dbReference type="PANTHER" id="PTHR19282:SF39">
    <property type="entry name" value="LEUKOCYTE SURFACE ANTIGEN CD53"/>
    <property type="match status" value="1"/>
</dbReference>
<dbReference type="Gene3D" id="1.10.1450.10">
    <property type="entry name" value="Tetraspanin"/>
    <property type="match status" value="1"/>
</dbReference>
<dbReference type="SUPFAM" id="SSF48652">
    <property type="entry name" value="Tetraspanin"/>
    <property type="match status" value="1"/>
</dbReference>
<dbReference type="GO" id="GO:0005886">
    <property type="term" value="C:plasma membrane"/>
    <property type="evidence" value="ECO:0007669"/>
    <property type="project" value="TreeGrafter"/>
</dbReference>
<dbReference type="GeneID" id="103183871"/>
<dbReference type="Proteomes" id="UP000314986">
    <property type="component" value="Unassembled WGS sequence"/>
</dbReference>